<dbReference type="SUPFAM" id="SSF64182">
    <property type="entry name" value="DHH phosphoesterases"/>
    <property type="match status" value="1"/>
</dbReference>
<gene>
    <name evidence="3" type="ORF">SAMN05445060_1148</name>
</gene>
<evidence type="ECO:0000259" key="2">
    <source>
        <dbReference type="Pfam" id="PF02272"/>
    </source>
</evidence>
<dbReference type="OrthoDB" id="9803668at2"/>
<dbReference type="EMBL" id="FTNT01000003">
    <property type="protein sequence ID" value="SIR85664.1"/>
    <property type="molecule type" value="Genomic_DNA"/>
</dbReference>
<dbReference type="InterPro" id="IPR001667">
    <property type="entry name" value="DDH_dom"/>
</dbReference>
<proteinExistence type="predicted"/>
<dbReference type="InterPro" id="IPR038763">
    <property type="entry name" value="DHH_sf"/>
</dbReference>
<dbReference type="PANTHER" id="PTHR47618">
    <property type="entry name" value="BIFUNCTIONAL OLIGORIBONUCLEASE AND PAP PHOSPHATASE NRNA"/>
    <property type="match status" value="1"/>
</dbReference>
<dbReference type="InterPro" id="IPR051319">
    <property type="entry name" value="Oligoribo/pAp-PDE_c-di-AMP_PDE"/>
</dbReference>
<evidence type="ECO:0000313" key="3">
    <source>
        <dbReference type="EMBL" id="SIR85664.1"/>
    </source>
</evidence>
<sequence length="322" mass="33409">MTPGVATGGGVSGLADVLSQATAVTILCHIRPDADTIGSGLALAIALDRRGVDVEVSYPGGDPLPAALADLPGSKFLVEPAQLHGHPVAVAVDCASPGRLDELAAVFERAEHRLVVDHHASNPGFGTVAVVEPDADCTAELILEILDVADVDVDADVATCLYAGLVTDTGSFRWCRPRSHLIAARLLDLGVDGQLWSRRLLDTHSSGWLSMVSAALGSATVLPDAFGGEGLVYAHVTLEQAAGLSWEEAESIIDLIRTVDQAEVAAVFKETAPQVWSVSLRSTSIDLVPLARRLGGGGHPHAAGYSDTGSADDILADLVQLV</sequence>
<dbReference type="Proteomes" id="UP000186218">
    <property type="component" value="Unassembled WGS sequence"/>
</dbReference>
<name>A0A1N7EC72_9NOCA</name>
<dbReference type="AlphaFoldDB" id="A0A1N7EC72"/>
<protein>
    <submittedName>
        <fullName evidence="3">Phosphoesterase RecJ domain-containing protein</fullName>
    </submittedName>
</protein>
<dbReference type="Pfam" id="PF01368">
    <property type="entry name" value="DHH"/>
    <property type="match status" value="1"/>
</dbReference>
<dbReference type="RefSeq" id="WP_076477527.1">
    <property type="nucleotide sequence ID" value="NZ_FTNT01000003.1"/>
</dbReference>
<dbReference type="GO" id="GO:0003676">
    <property type="term" value="F:nucleic acid binding"/>
    <property type="evidence" value="ECO:0007669"/>
    <property type="project" value="InterPro"/>
</dbReference>
<dbReference type="Pfam" id="PF02272">
    <property type="entry name" value="DHHA1"/>
    <property type="match status" value="1"/>
</dbReference>
<dbReference type="Gene3D" id="3.10.310.30">
    <property type="match status" value="1"/>
</dbReference>
<evidence type="ECO:0000259" key="1">
    <source>
        <dbReference type="Pfam" id="PF01368"/>
    </source>
</evidence>
<keyword evidence="4" id="KW-1185">Reference proteome</keyword>
<dbReference type="PANTHER" id="PTHR47618:SF1">
    <property type="entry name" value="BIFUNCTIONAL OLIGORIBONUCLEASE AND PAP PHOSPHATASE NRNA"/>
    <property type="match status" value="1"/>
</dbReference>
<organism evidence="3 4">
    <name type="scientific">Williamsia sterculiae</name>
    <dbReference type="NCBI Taxonomy" id="1344003"/>
    <lineage>
        <taxon>Bacteria</taxon>
        <taxon>Bacillati</taxon>
        <taxon>Actinomycetota</taxon>
        <taxon>Actinomycetes</taxon>
        <taxon>Mycobacteriales</taxon>
        <taxon>Nocardiaceae</taxon>
        <taxon>Williamsia</taxon>
    </lineage>
</organism>
<evidence type="ECO:0000313" key="4">
    <source>
        <dbReference type="Proteomes" id="UP000186218"/>
    </source>
</evidence>
<feature type="domain" description="DDH" evidence="1">
    <location>
        <begin position="24"/>
        <end position="164"/>
    </location>
</feature>
<feature type="domain" description="DHHA1" evidence="2">
    <location>
        <begin position="236"/>
        <end position="318"/>
    </location>
</feature>
<dbReference type="Gene3D" id="3.90.1640.10">
    <property type="entry name" value="inorganic pyrophosphatase (n-terminal core)"/>
    <property type="match status" value="1"/>
</dbReference>
<reference evidence="3 4" key="1">
    <citation type="submission" date="2017-01" db="EMBL/GenBank/DDBJ databases">
        <authorList>
            <person name="Mah S.A."/>
            <person name="Swanson W.J."/>
            <person name="Moy G.W."/>
            <person name="Vacquier V.D."/>
        </authorList>
    </citation>
    <scope>NUCLEOTIDE SEQUENCE [LARGE SCALE GENOMIC DNA]</scope>
    <source>
        <strain evidence="3 4">CPCC 203464</strain>
    </source>
</reference>
<accession>A0A1N7EC72</accession>
<dbReference type="InterPro" id="IPR003156">
    <property type="entry name" value="DHHA1_dom"/>
</dbReference>
<dbReference type="STRING" id="1344003.SAMN05445060_1148"/>